<proteinExistence type="predicted"/>
<evidence type="ECO:0000313" key="2">
    <source>
        <dbReference type="EMBL" id="TQM38444.1"/>
    </source>
</evidence>
<dbReference type="Proteomes" id="UP000319818">
    <property type="component" value="Unassembled WGS sequence"/>
</dbReference>
<feature type="region of interest" description="Disordered" evidence="1">
    <location>
        <begin position="1"/>
        <end position="25"/>
    </location>
</feature>
<keyword evidence="3" id="KW-1185">Reference proteome</keyword>
<evidence type="ECO:0000313" key="3">
    <source>
        <dbReference type="Proteomes" id="UP000319818"/>
    </source>
</evidence>
<organism evidence="2 3">
    <name type="scientific">Pseudonocardia cypriaca</name>
    <dbReference type="NCBI Taxonomy" id="882449"/>
    <lineage>
        <taxon>Bacteria</taxon>
        <taxon>Bacillati</taxon>
        <taxon>Actinomycetota</taxon>
        <taxon>Actinomycetes</taxon>
        <taxon>Pseudonocardiales</taxon>
        <taxon>Pseudonocardiaceae</taxon>
        <taxon>Pseudonocardia</taxon>
    </lineage>
</organism>
<feature type="compositionally biased region" description="Acidic residues" evidence="1">
    <location>
        <begin position="90"/>
        <end position="105"/>
    </location>
</feature>
<reference evidence="2 3" key="1">
    <citation type="submission" date="2019-06" db="EMBL/GenBank/DDBJ databases">
        <title>Sequencing the genomes of 1000 actinobacteria strains.</title>
        <authorList>
            <person name="Klenk H.-P."/>
        </authorList>
    </citation>
    <scope>NUCLEOTIDE SEQUENCE [LARGE SCALE GENOMIC DNA]</scope>
    <source>
        <strain evidence="2 3">DSM 45511</strain>
    </source>
</reference>
<accession>A0A543FXE9</accession>
<protein>
    <submittedName>
        <fullName evidence="2">Uncharacterized protein</fullName>
    </submittedName>
</protein>
<gene>
    <name evidence="2" type="ORF">FB388_5681</name>
</gene>
<dbReference type="EMBL" id="VFPH01000002">
    <property type="protein sequence ID" value="TQM38444.1"/>
    <property type="molecule type" value="Genomic_DNA"/>
</dbReference>
<sequence length="185" mass="19754">MAGSGAGRRGRPYRRPMPRGSPTTCDLQVSLTVDQEPAGVAVARLVVDEPDGLLVEVDLTGDELALLLAGETIAVPGRVSGIEQPPVDEPATEPDVVEPDVVEPEEPVRASTALDEPPAGTEPIARSTDVRPGEAVVAYIRGRWRDVVVVRRDIGSLLVAYTRPGSFGRVQQRVATGQVRRRLGH</sequence>
<comment type="caution">
    <text evidence="2">The sequence shown here is derived from an EMBL/GenBank/DDBJ whole genome shotgun (WGS) entry which is preliminary data.</text>
</comment>
<feature type="compositionally biased region" description="Basic residues" evidence="1">
    <location>
        <begin position="8"/>
        <end position="17"/>
    </location>
</feature>
<feature type="region of interest" description="Disordered" evidence="1">
    <location>
        <begin position="82"/>
        <end position="126"/>
    </location>
</feature>
<evidence type="ECO:0000256" key="1">
    <source>
        <dbReference type="SAM" id="MobiDB-lite"/>
    </source>
</evidence>
<name>A0A543FXE9_9PSEU</name>
<dbReference type="AlphaFoldDB" id="A0A543FXE9"/>